<dbReference type="Gene3D" id="1.10.1660.10">
    <property type="match status" value="1"/>
</dbReference>
<evidence type="ECO:0000313" key="4">
    <source>
        <dbReference type="Proteomes" id="UP001214170"/>
    </source>
</evidence>
<dbReference type="Proteomes" id="UP001214170">
    <property type="component" value="Chromosome"/>
</dbReference>
<keyword evidence="4" id="KW-1185">Reference proteome</keyword>
<dbReference type="InterPro" id="IPR009061">
    <property type="entry name" value="DNA-bd_dom_put_sf"/>
</dbReference>
<dbReference type="SMART" id="SM00422">
    <property type="entry name" value="HTH_MERR"/>
    <property type="match status" value="1"/>
</dbReference>
<accession>A0ABY8GV51</accession>
<proteinExistence type="predicted"/>
<protein>
    <submittedName>
        <fullName evidence="3">MerR family transcriptional regulator</fullName>
    </submittedName>
</protein>
<evidence type="ECO:0000259" key="2">
    <source>
        <dbReference type="PROSITE" id="PS50937"/>
    </source>
</evidence>
<feature type="domain" description="HTH merR-type" evidence="2">
    <location>
        <begin position="18"/>
        <end position="88"/>
    </location>
</feature>
<dbReference type="InterPro" id="IPR047057">
    <property type="entry name" value="MerR_fam"/>
</dbReference>
<sequence length="147" mass="16342">MTRTESTVTLPPIPAKRYFTIGEVSELCGVKPHVLRYWEQEFTQLKPVKRRGNRRYYQHHEVLLIRRIRSLLYEQGFTISGARNRLGDARDMPHDQDAAVRLSGAEMQGLRNELANVSTMLADALGLPANAPSAAHTASGSNVGTAV</sequence>
<organism evidence="3 4">
    <name type="scientific">Achromobacter spanius</name>
    <dbReference type="NCBI Taxonomy" id="217203"/>
    <lineage>
        <taxon>Bacteria</taxon>
        <taxon>Pseudomonadati</taxon>
        <taxon>Pseudomonadota</taxon>
        <taxon>Betaproteobacteria</taxon>
        <taxon>Burkholderiales</taxon>
        <taxon>Alcaligenaceae</taxon>
        <taxon>Achromobacter</taxon>
    </lineage>
</organism>
<name>A0ABY8GV51_9BURK</name>
<reference evidence="3 4" key="1">
    <citation type="submission" date="2023-03" db="EMBL/GenBank/DDBJ databases">
        <title>Achromobacter spanius LIG8.</title>
        <authorList>
            <person name="Shrestha S."/>
        </authorList>
    </citation>
    <scope>NUCLEOTIDE SEQUENCE [LARGE SCALE GENOMIC DNA]</scope>
    <source>
        <strain evidence="3 4">LIG8</strain>
    </source>
</reference>
<dbReference type="EMBL" id="CP121261">
    <property type="protein sequence ID" value="WFP08461.1"/>
    <property type="molecule type" value="Genomic_DNA"/>
</dbReference>
<evidence type="ECO:0000256" key="1">
    <source>
        <dbReference type="ARBA" id="ARBA00023125"/>
    </source>
</evidence>
<dbReference type="RefSeq" id="WP_268078761.1">
    <property type="nucleotide sequence ID" value="NZ_CP106885.1"/>
</dbReference>
<dbReference type="CDD" id="cd04765">
    <property type="entry name" value="HTH_MlrA-like_sg2"/>
    <property type="match status" value="1"/>
</dbReference>
<gene>
    <name evidence="3" type="ORF">P8T11_00885</name>
</gene>
<dbReference type="InterPro" id="IPR000551">
    <property type="entry name" value="MerR-type_HTH_dom"/>
</dbReference>
<dbReference type="PANTHER" id="PTHR30204:SF15">
    <property type="entry name" value="BLL5018 PROTEIN"/>
    <property type="match status" value="1"/>
</dbReference>
<dbReference type="Pfam" id="PF13411">
    <property type="entry name" value="MerR_1"/>
    <property type="match status" value="1"/>
</dbReference>
<dbReference type="PANTHER" id="PTHR30204">
    <property type="entry name" value="REDOX-CYCLING DRUG-SENSING TRANSCRIPTIONAL ACTIVATOR SOXR"/>
    <property type="match status" value="1"/>
</dbReference>
<dbReference type="PROSITE" id="PS50937">
    <property type="entry name" value="HTH_MERR_2"/>
    <property type="match status" value="1"/>
</dbReference>
<keyword evidence="1" id="KW-0238">DNA-binding</keyword>
<dbReference type="SUPFAM" id="SSF46955">
    <property type="entry name" value="Putative DNA-binding domain"/>
    <property type="match status" value="1"/>
</dbReference>
<evidence type="ECO:0000313" key="3">
    <source>
        <dbReference type="EMBL" id="WFP08461.1"/>
    </source>
</evidence>